<dbReference type="Gene3D" id="3.30.70.360">
    <property type="match status" value="1"/>
</dbReference>
<dbReference type="SUPFAM" id="SSF55031">
    <property type="entry name" value="Bacterial exopeptidase dimerisation domain"/>
    <property type="match status" value="1"/>
</dbReference>
<dbReference type="Gene3D" id="3.40.630.10">
    <property type="entry name" value="Zn peptidases"/>
    <property type="match status" value="1"/>
</dbReference>
<evidence type="ECO:0000313" key="4">
    <source>
        <dbReference type="EMBL" id="QCI11779.1"/>
    </source>
</evidence>
<feature type="binding site" evidence="2">
    <location>
        <position position="356"/>
    </location>
    <ligand>
        <name>Mn(2+)</name>
        <dbReference type="ChEBI" id="CHEBI:29035"/>
        <label>2</label>
    </ligand>
</feature>
<dbReference type="InterPro" id="IPR011650">
    <property type="entry name" value="Peptidase_M20_dimer"/>
</dbReference>
<dbReference type="NCBIfam" id="TIGR01891">
    <property type="entry name" value="amidohydrolases"/>
    <property type="match status" value="1"/>
</dbReference>
<evidence type="ECO:0000256" key="1">
    <source>
        <dbReference type="ARBA" id="ARBA00022801"/>
    </source>
</evidence>
<feature type="binding site" evidence="2">
    <location>
        <position position="132"/>
    </location>
    <ligand>
        <name>Mn(2+)</name>
        <dbReference type="ChEBI" id="CHEBI:29035"/>
        <label>2</label>
    </ligand>
</feature>
<proteinExistence type="predicted"/>
<dbReference type="FunFam" id="3.30.70.360:FF:000001">
    <property type="entry name" value="N-acetyldiaminopimelate deacetylase"/>
    <property type="match status" value="1"/>
</dbReference>
<dbReference type="OrthoDB" id="9777385at2"/>
<dbReference type="CDD" id="cd05666">
    <property type="entry name" value="M20_Acy1-like"/>
    <property type="match status" value="1"/>
</dbReference>
<dbReference type="InterPro" id="IPR017439">
    <property type="entry name" value="Amidohydrolase"/>
</dbReference>
<keyword evidence="2" id="KW-0464">Manganese</keyword>
<gene>
    <name evidence="4" type="ORF">E6B08_10550</name>
</gene>
<dbReference type="PANTHER" id="PTHR11014">
    <property type="entry name" value="PEPTIDASE M20 FAMILY MEMBER"/>
    <property type="match status" value="1"/>
</dbReference>
<feature type="domain" description="Peptidase M20 dimerisation" evidence="3">
    <location>
        <begin position="180"/>
        <end position="273"/>
    </location>
</feature>
<dbReference type="GO" id="GO:0046872">
    <property type="term" value="F:metal ion binding"/>
    <property type="evidence" value="ECO:0007669"/>
    <property type="project" value="UniProtKB-KW"/>
</dbReference>
<dbReference type="GO" id="GO:0019877">
    <property type="term" value="P:diaminopimelate biosynthetic process"/>
    <property type="evidence" value="ECO:0007669"/>
    <property type="project" value="UniProtKB-ARBA"/>
</dbReference>
<dbReference type="AlphaFoldDB" id="A0A4D6X6Y7"/>
<keyword evidence="1 4" id="KW-0378">Hydrolase</keyword>
<dbReference type="InterPro" id="IPR036264">
    <property type="entry name" value="Bact_exopeptidase_dim_dom"/>
</dbReference>
<evidence type="ECO:0000313" key="5">
    <source>
        <dbReference type="Proteomes" id="UP000298551"/>
    </source>
</evidence>
<dbReference type="EMBL" id="CP039371">
    <property type="protein sequence ID" value="QCI11779.1"/>
    <property type="molecule type" value="Genomic_DNA"/>
</dbReference>
<feature type="binding site" evidence="2">
    <location>
        <position position="158"/>
    </location>
    <ligand>
        <name>Mn(2+)</name>
        <dbReference type="ChEBI" id="CHEBI:29035"/>
        <label>2</label>
    </ligand>
</feature>
<keyword evidence="2" id="KW-0479">Metal-binding</keyword>
<evidence type="ECO:0000259" key="3">
    <source>
        <dbReference type="Pfam" id="PF07687"/>
    </source>
</evidence>
<feature type="binding site" evidence="2">
    <location>
        <position position="99"/>
    </location>
    <ligand>
        <name>Mn(2+)</name>
        <dbReference type="ChEBI" id="CHEBI:29035"/>
        <label>2</label>
    </ligand>
</feature>
<name>A0A4D6X6Y7_PSEPU</name>
<comment type="cofactor">
    <cofactor evidence="2">
        <name>Mn(2+)</name>
        <dbReference type="ChEBI" id="CHEBI:29035"/>
    </cofactor>
    <text evidence="2">The Mn(2+) ion enhances activity.</text>
</comment>
<sequence length="385" mass="41098">MKISKALVEDAQAWRRAFHAQPELGYQEHRTSQRVAELLEGFGIDVHRGLGGTGVVGTLRTGNGPTIGIRADMDALPIQELGEPQHKSGHAGCMHACGHDGHTAILLATAQHLSVTRNFSGTVHFVFQPAEENLAGAQKMIEDGLFELFPMDAIYGLHNWPGYPAGQVVINPGPMMASLDTFEIRLTGKGCHAAMPEKGADPIVAAAELVLGLQSIVSRRLSPLDSAVVSVTQIQAGEAINVIPESAVLKGTVRCLQTPVRAKVQGLIGEFVEQLPVAFGVEGVLTYNVGYPVTENDPEAAAQVRRAAVAAVGEENVLWGCNPSMASEDFSFMLQACPGAYVWLGVDGEQPSAALHNPYYDFNDQVIEPGVAVWSRLVEQLLPAA</sequence>
<dbReference type="InterPro" id="IPR002933">
    <property type="entry name" value="Peptidase_M20"/>
</dbReference>
<dbReference type="Pfam" id="PF07687">
    <property type="entry name" value="M20_dimer"/>
    <property type="match status" value="1"/>
</dbReference>
<reference evidence="5" key="1">
    <citation type="submission" date="2019-04" db="EMBL/GenBank/DDBJ databases">
        <title>Genome sequence of Pseudomonas putida 1290, an auxin catabolizing strain.</title>
        <authorList>
            <person name="Laird T.S."/>
            <person name="Leveau J.H.J."/>
        </authorList>
    </citation>
    <scope>NUCLEOTIDE SEQUENCE [LARGE SCALE GENOMIC DNA]</scope>
    <source>
        <strain evidence="5">1290</strain>
    </source>
</reference>
<dbReference type="SUPFAM" id="SSF53187">
    <property type="entry name" value="Zn-dependent exopeptidases"/>
    <property type="match status" value="1"/>
</dbReference>
<dbReference type="Proteomes" id="UP000298551">
    <property type="component" value="Chromosome"/>
</dbReference>
<protein>
    <submittedName>
        <fullName evidence="4">Amidohydrolase</fullName>
    </submittedName>
</protein>
<dbReference type="PANTHER" id="PTHR11014:SF63">
    <property type="entry name" value="METALLOPEPTIDASE, PUTATIVE (AFU_ORTHOLOGUE AFUA_6G09600)-RELATED"/>
    <property type="match status" value="1"/>
</dbReference>
<organism evidence="4 5">
    <name type="scientific">Pseudomonas putida</name>
    <name type="common">Arthrobacter siderocapsulatus</name>
    <dbReference type="NCBI Taxonomy" id="303"/>
    <lineage>
        <taxon>Bacteria</taxon>
        <taxon>Pseudomonadati</taxon>
        <taxon>Pseudomonadota</taxon>
        <taxon>Gammaproteobacteria</taxon>
        <taxon>Pseudomonadales</taxon>
        <taxon>Pseudomonadaceae</taxon>
        <taxon>Pseudomonas</taxon>
    </lineage>
</organism>
<dbReference type="GO" id="GO:0050118">
    <property type="term" value="F:N-acetyldiaminopimelate deacetylase activity"/>
    <property type="evidence" value="ECO:0007669"/>
    <property type="project" value="UniProtKB-ARBA"/>
</dbReference>
<evidence type="ECO:0000256" key="2">
    <source>
        <dbReference type="PIRSR" id="PIRSR005962-1"/>
    </source>
</evidence>
<feature type="binding site" evidence="2">
    <location>
        <position position="97"/>
    </location>
    <ligand>
        <name>Mn(2+)</name>
        <dbReference type="ChEBI" id="CHEBI:29035"/>
        <label>2</label>
    </ligand>
</feature>
<accession>A0A4D6X6Y7</accession>
<dbReference type="PIRSF" id="PIRSF005962">
    <property type="entry name" value="Pept_M20D_amidohydro"/>
    <property type="match status" value="1"/>
</dbReference>
<dbReference type="RefSeq" id="WP_136913942.1">
    <property type="nucleotide sequence ID" value="NZ_CP039371.1"/>
</dbReference>
<dbReference type="Pfam" id="PF01546">
    <property type="entry name" value="Peptidase_M20"/>
    <property type="match status" value="1"/>
</dbReference>